<dbReference type="Pfam" id="PF00872">
    <property type="entry name" value="Transposase_mut"/>
    <property type="match status" value="1"/>
</dbReference>
<feature type="region of interest" description="Disordered" evidence="7">
    <location>
        <begin position="75"/>
        <end position="96"/>
    </location>
</feature>
<sequence>MNTDTTLTTEDGEQIDPRTGEVLLASPDVTAVADQLVAAAREQGIDLTGPNGLLTGLTRQVLQSALEAELTAHLGYDSGDRSGKQTTNSRNGSTPKTVRTEIGEVTIQVPRDRAGTFTPVVVPKHQRRIAGFDDAVISLYAKGMTTGDIAKHLSDLYGSEVSRDLVSTVTDKVIGDMQEWQARPLDAVYPVVLIDALVVKVRTGRSRTALSTWPSVSTLTDDVTCSGSGWDPRVGRARNSG</sequence>
<comment type="similarity">
    <text evidence="2 6">Belongs to the transposase mutator family.</text>
</comment>
<name>A0ABU7V6K4_9MICO</name>
<evidence type="ECO:0000256" key="2">
    <source>
        <dbReference type="ARBA" id="ARBA00010961"/>
    </source>
</evidence>
<evidence type="ECO:0000256" key="6">
    <source>
        <dbReference type="RuleBase" id="RU365089"/>
    </source>
</evidence>
<proteinExistence type="inferred from homology"/>
<evidence type="ECO:0000256" key="5">
    <source>
        <dbReference type="ARBA" id="ARBA00023172"/>
    </source>
</evidence>
<evidence type="ECO:0000256" key="7">
    <source>
        <dbReference type="SAM" id="MobiDB-lite"/>
    </source>
</evidence>
<dbReference type="PANTHER" id="PTHR33217:SF8">
    <property type="entry name" value="MUTATOR FAMILY TRANSPOSASE"/>
    <property type="match status" value="1"/>
</dbReference>
<comment type="caution">
    <text evidence="8">The sequence shown here is derived from an EMBL/GenBank/DDBJ whole genome shotgun (WGS) entry which is preliminary data.</text>
</comment>
<keyword evidence="3 6" id="KW-0815">Transposition</keyword>
<dbReference type="Proteomes" id="UP001351900">
    <property type="component" value="Unassembled WGS sequence"/>
</dbReference>
<dbReference type="EMBL" id="JAZHOV010000005">
    <property type="protein sequence ID" value="MEF2255319.1"/>
    <property type="molecule type" value="Genomic_DNA"/>
</dbReference>
<organism evidence="8 9">
    <name type="scientific">Microbacterium schleiferi</name>
    <dbReference type="NCBI Taxonomy" id="69362"/>
    <lineage>
        <taxon>Bacteria</taxon>
        <taxon>Bacillati</taxon>
        <taxon>Actinomycetota</taxon>
        <taxon>Actinomycetes</taxon>
        <taxon>Micrococcales</taxon>
        <taxon>Microbacteriaceae</taxon>
        <taxon>Microbacterium</taxon>
    </lineage>
</organism>
<keyword evidence="9" id="KW-1185">Reference proteome</keyword>
<keyword evidence="5 6" id="KW-0233">DNA recombination</keyword>
<keyword evidence="4 6" id="KW-0238">DNA-binding</keyword>
<accession>A0ABU7V6K4</accession>
<dbReference type="PANTHER" id="PTHR33217">
    <property type="entry name" value="TRANSPOSASE FOR INSERTION SEQUENCE ELEMENT IS1081"/>
    <property type="match status" value="1"/>
</dbReference>
<dbReference type="InterPro" id="IPR001207">
    <property type="entry name" value="Transposase_mutator"/>
</dbReference>
<keyword evidence="6" id="KW-0814">Transposable element</keyword>
<reference evidence="8 9" key="1">
    <citation type="submission" date="2024-01" db="EMBL/GenBank/DDBJ databases">
        <title>the genome sequence of strain Microbacterium schleiferi NBRC 15075.</title>
        <authorList>
            <person name="Ding Y."/>
            <person name="Zhang G."/>
        </authorList>
    </citation>
    <scope>NUCLEOTIDE SEQUENCE [LARGE SCALE GENOMIC DNA]</scope>
    <source>
        <strain evidence="8 9">NBRC 15075</strain>
    </source>
</reference>
<feature type="compositionally biased region" description="Polar residues" evidence="7">
    <location>
        <begin position="84"/>
        <end position="96"/>
    </location>
</feature>
<comment type="function">
    <text evidence="1 6">Required for the transposition of the insertion element.</text>
</comment>
<gene>
    <name evidence="8" type="ORF">V2V91_09265</name>
</gene>
<evidence type="ECO:0000313" key="8">
    <source>
        <dbReference type="EMBL" id="MEF2255319.1"/>
    </source>
</evidence>
<evidence type="ECO:0000256" key="1">
    <source>
        <dbReference type="ARBA" id="ARBA00002190"/>
    </source>
</evidence>
<evidence type="ECO:0000256" key="3">
    <source>
        <dbReference type="ARBA" id="ARBA00022578"/>
    </source>
</evidence>
<evidence type="ECO:0000256" key="4">
    <source>
        <dbReference type="ARBA" id="ARBA00023125"/>
    </source>
</evidence>
<evidence type="ECO:0000313" key="9">
    <source>
        <dbReference type="Proteomes" id="UP001351900"/>
    </source>
</evidence>
<protein>
    <recommendedName>
        <fullName evidence="6">Mutator family transposase</fullName>
    </recommendedName>
</protein>